<dbReference type="UniPathway" id="UPA00094"/>
<evidence type="ECO:0000313" key="9">
    <source>
        <dbReference type="EMBL" id="PPK64899.1"/>
    </source>
</evidence>
<evidence type="ECO:0000256" key="3">
    <source>
        <dbReference type="ARBA" id="ARBA00022832"/>
    </source>
</evidence>
<dbReference type="InterPro" id="IPR000089">
    <property type="entry name" value="Biotin_lipoyl"/>
</dbReference>
<name>A0A2S6GI53_9PSEU</name>
<dbReference type="InterPro" id="IPR001882">
    <property type="entry name" value="Biotin_BS"/>
</dbReference>
<comment type="function">
    <text evidence="7">This protein is a component of the acetyl coenzyme A carboxylase complex; first, biotin carboxylase catalyzes the carboxylation of the carrier protein and then the transcarboxylase transfers the carboxyl group to form malonyl-CoA.</text>
</comment>
<dbReference type="RefSeq" id="WP_181043748.1">
    <property type="nucleotide sequence ID" value="NZ_CP154825.1"/>
</dbReference>
<dbReference type="GO" id="GO:0006633">
    <property type="term" value="P:fatty acid biosynthetic process"/>
    <property type="evidence" value="ECO:0007669"/>
    <property type="project" value="UniProtKB-UniPathway"/>
</dbReference>
<evidence type="ECO:0000259" key="8">
    <source>
        <dbReference type="PROSITE" id="PS50968"/>
    </source>
</evidence>
<comment type="pathway">
    <text evidence="1 7">Lipid metabolism; fatty acid biosynthesis.</text>
</comment>
<evidence type="ECO:0000256" key="7">
    <source>
        <dbReference type="RuleBase" id="RU364072"/>
    </source>
</evidence>
<comment type="caution">
    <text evidence="9">The sequence shown here is derived from an EMBL/GenBank/DDBJ whole genome shotgun (WGS) entry which is preliminary data.</text>
</comment>
<organism evidence="9 10">
    <name type="scientific">Actinokineospora auranticolor</name>
    <dbReference type="NCBI Taxonomy" id="155976"/>
    <lineage>
        <taxon>Bacteria</taxon>
        <taxon>Bacillati</taxon>
        <taxon>Actinomycetota</taxon>
        <taxon>Actinomycetes</taxon>
        <taxon>Pseudonocardiales</taxon>
        <taxon>Pseudonocardiaceae</taxon>
        <taxon>Actinokineospora</taxon>
    </lineage>
</organism>
<dbReference type="InterPro" id="IPR011053">
    <property type="entry name" value="Single_hybrid_motif"/>
</dbReference>
<dbReference type="Gene3D" id="2.40.50.100">
    <property type="match status" value="1"/>
</dbReference>
<dbReference type="PROSITE" id="PS00188">
    <property type="entry name" value="BIOTIN"/>
    <property type="match status" value="1"/>
</dbReference>
<sequence length="167" mass="16984">MTAMESAVGSPEQVLDAVRANALALCAQSARPVSWIKVTAGEVGVELSFADTVVAVAPSIGPAEVPAPVLALAPRAAEVVAEPEVAVRHVSSPTVGVFYRSPEPGADPFVTEGSVVAPGQQIGIVEAMKLMIPVEADGAGRVVELLVADGTPVEYGEALLAYTPETA</sequence>
<dbReference type="CDD" id="cd06850">
    <property type="entry name" value="biotinyl_domain"/>
    <property type="match status" value="1"/>
</dbReference>
<dbReference type="InterPro" id="IPR053217">
    <property type="entry name" value="ACC_Biotin_Carrier"/>
</dbReference>
<dbReference type="PRINTS" id="PR01071">
    <property type="entry name" value="ACOABIOTINCC"/>
</dbReference>
<keyword evidence="2 7" id="KW-0444">Lipid biosynthesis</keyword>
<dbReference type="InterPro" id="IPR001249">
    <property type="entry name" value="AcCoA_biotinCC"/>
</dbReference>
<dbReference type="PROSITE" id="PS50968">
    <property type="entry name" value="BIOTINYL_LIPOYL"/>
    <property type="match status" value="1"/>
</dbReference>
<dbReference type="GO" id="GO:0009317">
    <property type="term" value="C:acetyl-CoA carboxylase complex"/>
    <property type="evidence" value="ECO:0007669"/>
    <property type="project" value="InterPro"/>
</dbReference>
<evidence type="ECO:0000256" key="6">
    <source>
        <dbReference type="ARBA" id="ARBA00023267"/>
    </source>
</evidence>
<dbReference type="AlphaFoldDB" id="A0A2S6GI53"/>
<reference evidence="9 10" key="1">
    <citation type="submission" date="2018-02" db="EMBL/GenBank/DDBJ databases">
        <title>Genomic Encyclopedia of Archaeal and Bacterial Type Strains, Phase II (KMG-II): from individual species to whole genera.</title>
        <authorList>
            <person name="Goeker M."/>
        </authorList>
    </citation>
    <scope>NUCLEOTIDE SEQUENCE [LARGE SCALE GENOMIC DNA]</scope>
    <source>
        <strain evidence="9 10">YU 961-1</strain>
    </source>
</reference>
<proteinExistence type="predicted"/>
<keyword evidence="10" id="KW-1185">Reference proteome</keyword>
<keyword evidence="3 7" id="KW-0276">Fatty acid metabolism</keyword>
<protein>
    <recommendedName>
        <fullName evidence="7">Biotin carboxyl carrier protein of acetyl-CoA carboxylase</fullName>
    </recommendedName>
</protein>
<dbReference type="Proteomes" id="UP000239203">
    <property type="component" value="Unassembled WGS sequence"/>
</dbReference>
<evidence type="ECO:0000256" key="2">
    <source>
        <dbReference type="ARBA" id="ARBA00022516"/>
    </source>
</evidence>
<feature type="domain" description="Lipoyl-binding" evidence="8">
    <location>
        <begin position="87"/>
        <end position="164"/>
    </location>
</feature>
<evidence type="ECO:0000256" key="5">
    <source>
        <dbReference type="ARBA" id="ARBA00023160"/>
    </source>
</evidence>
<dbReference type="PANTHER" id="PTHR47597">
    <property type="entry name" value="IS A MEMBER OF THE PF|00364 BIOTIN-REQUIRING ENZYMES FAMILY-RELATED"/>
    <property type="match status" value="1"/>
</dbReference>
<dbReference type="EMBL" id="PTIX01000017">
    <property type="protein sequence ID" value="PPK64899.1"/>
    <property type="molecule type" value="Genomic_DNA"/>
</dbReference>
<keyword evidence="5 7" id="KW-0275">Fatty acid biosynthesis</keyword>
<dbReference type="GO" id="GO:0003989">
    <property type="term" value="F:acetyl-CoA carboxylase activity"/>
    <property type="evidence" value="ECO:0007669"/>
    <property type="project" value="InterPro"/>
</dbReference>
<dbReference type="PANTHER" id="PTHR47597:SF1">
    <property type="entry name" value="IS A MEMBER OF THE PF|00364 BIOTIN-REQUIRING ENZYMES FAMILY-RELATED"/>
    <property type="match status" value="1"/>
</dbReference>
<evidence type="ECO:0000256" key="1">
    <source>
        <dbReference type="ARBA" id="ARBA00005194"/>
    </source>
</evidence>
<dbReference type="Pfam" id="PF00364">
    <property type="entry name" value="Biotin_lipoyl"/>
    <property type="match status" value="1"/>
</dbReference>
<accession>A0A2S6GI53</accession>
<dbReference type="SUPFAM" id="SSF51230">
    <property type="entry name" value="Single hybrid motif"/>
    <property type="match status" value="1"/>
</dbReference>
<keyword evidence="6 7" id="KW-0092">Biotin</keyword>
<gene>
    <name evidence="9" type="ORF">CLV40_117138</name>
</gene>
<evidence type="ECO:0000256" key="4">
    <source>
        <dbReference type="ARBA" id="ARBA00023098"/>
    </source>
</evidence>
<evidence type="ECO:0000313" key="10">
    <source>
        <dbReference type="Proteomes" id="UP000239203"/>
    </source>
</evidence>
<keyword evidence="4 7" id="KW-0443">Lipid metabolism</keyword>